<dbReference type="AlphaFoldDB" id="A0A0C3ENN4"/>
<dbReference type="InParanoid" id="A0A0C3ENN4"/>
<organism evidence="2 3">
    <name type="scientific">Scleroderma citrinum Foug A</name>
    <dbReference type="NCBI Taxonomy" id="1036808"/>
    <lineage>
        <taxon>Eukaryota</taxon>
        <taxon>Fungi</taxon>
        <taxon>Dikarya</taxon>
        <taxon>Basidiomycota</taxon>
        <taxon>Agaricomycotina</taxon>
        <taxon>Agaricomycetes</taxon>
        <taxon>Agaricomycetidae</taxon>
        <taxon>Boletales</taxon>
        <taxon>Sclerodermatineae</taxon>
        <taxon>Sclerodermataceae</taxon>
        <taxon>Scleroderma</taxon>
    </lineage>
</organism>
<dbReference type="Proteomes" id="UP000053989">
    <property type="component" value="Unassembled WGS sequence"/>
</dbReference>
<gene>
    <name evidence="2" type="ORF">SCLCIDRAFT_1207901</name>
</gene>
<dbReference type="Gene3D" id="1.20.1280.50">
    <property type="match status" value="1"/>
</dbReference>
<dbReference type="STRING" id="1036808.A0A0C3ENN4"/>
<evidence type="ECO:0000313" key="2">
    <source>
        <dbReference type="EMBL" id="KIM69476.1"/>
    </source>
</evidence>
<protein>
    <recommendedName>
        <fullName evidence="1">F-box domain-containing protein</fullName>
    </recommendedName>
</protein>
<feature type="domain" description="F-box" evidence="1">
    <location>
        <begin position="22"/>
        <end position="68"/>
    </location>
</feature>
<dbReference type="EMBL" id="KN822006">
    <property type="protein sequence ID" value="KIM69476.1"/>
    <property type="molecule type" value="Genomic_DNA"/>
</dbReference>
<dbReference type="OrthoDB" id="2670467at2759"/>
<dbReference type="HOGENOM" id="CLU_047854_0_0_1"/>
<dbReference type="CDD" id="cd22087">
    <property type="entry name" value="F-box_FBXO7"/>
    <property type="match status" value="1"/>
</dbReference>
<dbReference type="Pfam" id="PF12937">
    <property type="entry name" value="F-box-like"/>
    <property type="match status" value="1"/>
</dbReference>
<dbReference type="SUPFAM" id="SSF81383">
    <property type="entry name" value="F-box domain"/>
    <property type="match status" value="1"/>
</dbReference>
<reference evidence="3" key="2">
    <citation type="submission" date="2015-01" db="EMBL/GenBank/DDBJ databases">
        <title>Evolutionary Origins and Diversification of the Mycorrhizal Mutualists.</title>
        <authorList>
            <consortium name="DOE Joint Genome Institute"/>
            <consortium name="Mycorrhizal Genomics Consortium"/>
            <person name="Kohler A."/>
            <person name="Kuo A."/>
            <person name="Nagy L.G."/>
            <person name="Floudas D."/>
            <person name="Copeland A."/>
            <person name="Barry K.W."/>
            <person name="Cichocki N."/>
            <person name="Veneault-Fourrey C."/>
            <person name="LaButti K."/>
            <person name="Lindquist E.A."/>
            <person name="Lipzen A."/>
            <person name="Lundell T."/>
            <person name="Morin E."/>
            <person name="Murat C."/>
            <person name="Riley R."/>
            <person name="Ohm R."/>
            <person name="Sun H."/>
            <person name="Tunlid A."/>
            <person name="Henrissat B."/>
            <person name="Grigoriev I.V."/>
            <person name="Hibbett D.S."/>
            <person name="Martin F."/>
        </authorList>
    </citation>
    <scope>NUCLEOTIDE SEQUENCE [LARGE SCALE GENOMIC DNA]</scope>
    <source>
        <strain evidence="3">Foug A</strain>
    </source>
</reference>
<dbReference type="InterPro" id="IPR036047">
    <property type="entry name" value="F-box-like_dom_sf"/>
</dbReference>
<evidence type="ECO:0000313" key="3">
    <source>
        <dbReference type="Proteomes" id="UP000053989"/>
    </source>
</evidence>
<dbReference type="PROSITE" id="PS50181">
    <property type="entry name" value="FBOX"/>
    <property type="match status" value="1"/>
</dbReference>
<reference evidence="2 3" key="1">
    <citation type="submission" date="2014-04" db="EMBL/GenBank/DDBJ databases">
        <authorList>
            <consortium name="DOE Joint Genome Institute"/>
            <person name="Kuo A."/>
            <person name="Kohler A."/>
            <person name="Nagy L.G."/>
            <person name="Floudas D."/>
            <person name="Copeland A."/>
            <person name="Barry K.W."/>
            <person name="Cichocki N."/>
            <person name="Veneault-Fourrey C."/>
            <person name="LaButti K."/>
            <person name="Lindquist E.A."/>
            <person name="Lipzen A."/>
            <person name="Lundell T."/>
            <person name="Morin E."/>
            <person name="Murat C."/>
            <person name="Sun H."/>
            <person name="Tunlid A."/>
            <person name="Henrissat B."/>
            <person name="Grigoriev I.V."/>
            <person name="Hibbett D.S."/>
            <person name="Martin F."/>
            <person name="Nordberg H.P."/>
            <person name="Cantor M.N."/>
            <person name="Hua S.X."/>
        </authorList>
    </citation>
    <scope>NUCLEOTIDE SEQUENCE [LARGE SCALE GENOMIC DNA]</scope>
    <source>
        <strain evidence="2 3">Foug A</strain>
    </source>
</reference>
<dbReference type="InterPro" id="IPR001810">
    <property type="entry name" value="F-box_dom"/>
</dbReference>
<dbReference type="SMART" id="SM00256">
    <property type="entry name" value="FBOX"/>
    <property type="match status" value="1"/>
</dbReference>
<proteinExistence type="predicted"/>
<accession>A0A0C3ENN4</accession>
<sequence>MAQRSVTPPALKVLIRGQHTQLTNLQYLPQEILLMISVWLPLLDLVSLSQVCRLLWHLLKDDLLWRTLYHSTKIVRPPGPFASQHTMDLRKNLISTARVATNWPPGPTKFKFMRSSTASMVDPPNYCYLLKGRWLIAANPSLAVYYDMWEKPQPQPILFYKPHLVATFFRCVTTTNPNGDPLTFLVTETQVGTSMRKVNICRVSVNDYHGPMVEQLLHYDLSGSHPGAADVAIGPSLLVIKPKSNFVRVQPMIYDFRTLQPRKLPPLPPDYQKYSTFYHAEYIMTESYLLILYSFLRGPGDLETILLACPISSSDKTPFLSYSHFAKLDDVVLSNVRVMCDFTSTSGATKVTLVGRKSSNCRGEDAALAALRLTLDKVERGTTGTPTYELIHLLHMPAEKGWWLEAGPDESARGVYNAKTGSLVLFSIERENDHIRCHESSPLPISNDVHTQSAIAFDGYRGMICVKIVNKIRNVRVEVWALTGSDR</sequence>
<evidence type="ECO:0000259" key="1">
    <source>
        <dbReference type="PROSITE" id="PS50181"/>
    </source>
</evidence>
<name>A0A0C3ENN4_9AGAM</name>
<keyword evidence="3" id="KW-1185">Reference proteome</keyword>